<comment type="caution">
    <text evidence="2">The sequence shown here is derived from an EMBL/GenBank/DDBJ whole genome shotgun (WGS) entry which is preliminary data.</text>
</comment>
<keyword evidence="2" id="KW-0418">Kinase</keyword>
<dbReference type="SUPFAM" id="SSF111331">
    <property type="entry name" value="NAD kinase/diacylglycerol kinase-like"/>
    <property type="match status" value="1"/>
</dbReference>
<dbReference type="Pfam" id="PF00781">
    <property type="entry name" value="DAGK_cat"/>
    <property type="match status" value="1"/>
</dbReference>
<evidence type="ECO:0000259" key="1">
    <source>
        <dbReference type="PROSITE" id="PS50146"/>
    </source>
</evidence>
<dbReference type="Pfam" id="PF19279">
    <property type="entry name" value="YegS_C"/>
    <property type="match status" value="1"/>
</dbReference>
<keyword evidence="2" id="KW-0808">Transferase</keyword>
<dbReference type="Gene3D" id="3.40.50.10330">
    <property type="entry name" value="Probable inorganic polyphosphate/atp-NAD kinase, domain 1"/>
    <property type="match status" value="1"/>
</dbReference>
<reference evidence="2 3" key="1">
    <citation type="submission" date="2019-08" db="EMBL/GenBank/DDBJ databases">
        <title>Whole genome sequencing of chitin degrading bacteria Chitinophaga pinensis YS16.</title>
        <authorList>
            <person name="Singh R.P."/>
            <person name="Manchanda G."/>
            <person name="Maurya I.K."/>
            <person name="Joshi N.K."/>
            <person name="Srivastava A.K."/>
        </authorList>
    </citation>
    <scope>NUCLEOTIDE SEQUENCE [LARGE SCALE GENOMIC DNA]</scope>
    <source>
        <strain evidence="2 3">YS-16</strain>
    </source>
</reference>
<evidence type="ECO:0000313" key="2">
    <source>
        <dbReference type="EMBL" id="TWV98960.1"/>
    </source>
</evidence>
<dbReference type="EMBL" id="VOHS01000020">
    <property type="protein sequence ID" value="TWV98960.1"/>
    <property type="molecule type" value="Genomic_DNA"/>
</dbReference>
<dbReference type="OrthoDB" id="142078at2"/>
<dbReference type="InterPro" id="IPR016064">
    <property type="entry name" value="NAD/diacylglycerol_kinase_sf"/>
</dbReference>
<dbReference type="AlphaFoldDB" id="A0A5C6LNT8"/>
<dbReference type="Gene3D" id="2.60.200.40">
    <property type="match status" value="1"/>
</dbReference>
<protein>
    <submittedName>
        <fullName evidence="2">Diacylglycerol kinase</fullName>
    </submittedName>
</protein>
<proteinExistence type="predicted"/>
<feature type="domain" description="DAGKc" evidence="1">
    <location>
        <begin position="1"/>
        <end position="127"/>
    </location>
</feature>
<dbReference type="InterPro" id="IPR017438">
    <property type="entry name" value="ATP-NAD_kinase_N"/>
</dbReference>
<organism evidence="2 3">
    <name type="scientific">Chitinophaga pinensis</name>
    <dbReference type="NCBI Taxonomy" id="79329"/>
    <lineage>
        <taxon>Bacteria</taxon>
        <taxon>Pseudomonadati</taxon>
        <taxon>Bacteroidota</taxon>
        <taxon>Chitinophagia</taxon>
        <taxon>Chitinophagales</taxon>
        <taxon>Chitinophagaceae</taxon>
        <taxon>Chitinophaga</taxon>
    </lineage>
</organism>
<dbReference type="InterPro" id="IPR045540">
    <property type="entry name" value="YegS/DAGK_C"/>
</dbReference>
<dbReference type="GO" id="GO:0016301">
    <property type="term" value="F:kinase activity"/>
    <property type="evidence" value="ECO:0007669"/>
    <property type="project" value="UniProtKB-KW"/>
</dbReference>
<gene>
    <name evidence="2" type="ORF">FEF09_18940</name>
</gene>
<name>A0A5C6LNT8_9BACT</name>
<dbReference type="Proteomes" id="UP000318815">
    <property type="component" value="Unassembled WGS sequence"/>
</dbReference>
<dbReference type="InterPro" id="IPR001206">
    <property type="entry name" value="Diacylglycerol_kinase_cat_dom"/>
</dbReference>
<keyword evidence="3" id="KW-1185">Reference proteome</keyword>
<dbReference type="SMART" id="SM00046">
    <property type="entry name" value="DAGKc"/>
    <property type="match status" value="1"/>
</dbReference>
<accession>A0A5C6LNT8</accession>
<evidence type="ECO:0000313" key="3">
    <source>
        <dbReference type="Proteomes" id="UP000318815"/>
    </source>
</evidence>
<sequence length="299" mass="33478">MCMKAHLLHNPKAGDQDHSEAALMKKISDQQINCKYSSAKKNWCKEISPDTDFVIIAGGDGTIRKVILEFLTGKAGEKRYPLALLPMGTANNISRSLHVTGEEEDIIASWHKHHIQPFDVGAIAGFHEGMFFLEGFGFGVFPVLMEAMKQLEEPDEPEEKIRLALEMLHDIIDNYHAQECKLEIDGVDHSGKYLMAEIMNIRSIGPGLNLNGDANVGDGEMEIVLLGEDKRKAFSAYIKDRIASASHKDYDLPVIRGKNVRISWGDEHAHIDDELIRSRDGKSYIVSILKRELEFLVPA</sequence>
<dbReference type="PROSITE" id="PS50146">
    <property type="entry name" value="DAGK"/>
    <property type="match status" value="1"/>
</dbReference>